<reference evidence="2 3" key="1">
    <citation type="submission" date="2016-12" db="EMBL/GenBank/DDBJ databases">
        <title>The genomes of Aspergillus section Nigri reveals drivers in fungal speciation.</title>
        <authorList>
            <consortium name="DOE Joint Genome Institute"/>
            <person name="Vesth T.C."/>
            <person name="Nybo J."/>
            <person name="Theobald S."/>
            <person name="Brandl J."/>
            <person name="Frisvad J.C."/>
            <person name="Nielsen K.F."/>
            <person name="Lyhne E.K."/>
            <person name="Kogle M.E."/>
            <person name="Kuo A."/>
            <person name="Riley R."/>
            <person name="Clum A."/>
            <person name="Nolan M."/>
            <person name="Lipzen A."/>
            <person name="Salamov A."/>
            <person name="Henrissat B."/>
            <person name="Wiebenga A."/>
            <person name="De Vries R.P."/>
            <person name="Grigoriev I.V."/>
            <person name="Mortensen U.H."/>
            <person name="Andersen M.R."/>
            <person name="Baker S.E."/>
        </authorList>
    </citation>
    <scope>NUCLEOTIDE SEQUENCE [LARGE SCALE GENOMIC DNA]</scope>
    <source>
        <strain evidence="2 3">JOP 1030-1</strain>
    </source>
</reference>
<feature type="transmembrane region" description="Helical" evidence="1">
    <location>
        <begin position="6"/>
        <end position="29"/>
    </location>
</feature>
<organism evidence="2 3">
    <name type="scientific">Aspergillus saccharolyticus JOP 1030-1</name>
    <dbReference type="NCBI Taxonomy" id="1450539"/>
    <lineage>
        <taxon>Eukaryota</taxon>
        <taxon>Fungi</taxon>
        <taxon>Dikarya</taxon>
        <taxon>Ascomycota</taxon>
        <taxon>Pezizomycotina</taxon>
        <taxon>Eurotiomycetes</taxon>
        <taxon>Eurotiomycetidae</taxon>
        <taxon>Eurotiales</taxon>
        <taxon>Aspergillaceae</taxon>
        <taxon>Aspergillus</taxon>
        <taxon>Aspergillus subgen. Circumdati</taxon>
    </lineage>
</organism>
<keyword evidence="3" id="KW-1185">Reference proteome</keyword>
<dbReference type="AlphaFoldDB" id="A0A318ZNJ7"/>
<dbReference type="Proteomes" id="UP000248349">
    <property type="component" value="Unassembled WGS sequence"/>
</dbReference>
<name>A0A318ZNJ7_9EURO</name>
<keyword evidence="1" id="KW-1133">Transmembrane helix</keyword>
<accession>A0A318ZNJ7</accession>
<dbReference type="EMBL" id="KZ821222">
    <property type="protein sequence ID" value="PYH48225.1"/>
    <property type="molecule type" value="Genomic_DNA"/>
</dbReference>
<feature type="transmembrane region" description="Helical" evidence="1">
    <location>
        <begin position="61"/>
        <end position="86"/>
    </location>
</feature>
<dbReference type="GeneID" id="37072078"/>
<evidence type="ECO:0000313" key="3">
    <source>
        <dbReference type="Proteomes" id="UP000248349"/>
    </source>
</evidence>
<dbReference type="OrthoDB" id="4502894at2759"/>
<dbReference type="RefSeq" id="XP_025434207.1">
    <property type="nucleotide sequence ID" value="XM_025570850.1"/>
</dbReference>
<sequence>MAWLSILRGGFNALIYLTVYLVSWAYGLLRILTSPFVALGYLVLHIALFPVKFLIKLEALFVFLATAILAGICLGLILFGTTTLTVETANRLVNLILSTAAQKFYGNDDDLLDSTGKTTPSPSDLSTEDDYFTAWHGRQASRDLKKAALLADIIVEEEEASRSSSHSR</sequence>
<evidence type="ECO:0000256" key="1">
    <source>
        <dbReference type="SAM" id="Phobius"/>
    </source>
</evidence>
<keyword evidence="1" id="KW-0812">Transmembrane</keyword>
<gene>
    <name evidence="2" type="ORF">BP01DRAFT_178340</name>
</gene>
<proteinExistence type="predicted"/>
<protein>
    <submittedName>
        <fullName evidence="2">Uncharacterized protein</fullName>
    </submittedName>
</protein>
<keyword evidence="1" id="KW-0472">Membrane</keyword>
<evidence type="ECO:0000313" key="2">
    <source>
        <dbReference type="EMBL" id="PYH48225.1"/>
    </source>
</evidence>
<feature type="transmembrane region" description="Helical" evidence="1">
    <location>
        <begin position="36"/>
        <end position="55"/>
    </location>
</feature>